<organism evidence="7 8">
    <name type="scientific">Ceratosolen solmsi marchali</name>
    <dbReference type="NCBI Taxonomy" id="326594"/>
    <lineage>
        <taxon>Eukaryota</taxon>
        <taxon>Metazoa</taxon>
        <taxon>Ecdysozoa</taxon>
        <taxon>Arthropoda</taxon>
        <taxon>Hexapoda</taxon>
        <taxon>Insecta</taxon>
        <taxon>Pterygota</taxon>
        <taxon>Neoptera</taxon>
        <taxon>Endopterygota</taxon>
        <taxon>Hymenoptera</taxon>
        <taxon>Apocrita</taxon>
        <taxon>Proctotrupomorpha</taxon>
        <taxon>Chalcidoidea</taxon>
        <taxon>Agaonidae</taxon>
        <taxon>Agaoninae</taxon>
        <taxon>Ceratosolen</taxon>
    </lineage>
</organism>
<proteinExistence type="inferred from homology"/>
<dbReference type="GO" id="GO:0000462">
    <property type="term" value="P:maturation of SSU-rRNA from tricistronic rRNA transcript (SSU-rRNA, 5.8S rRNA, LSU-rRNA)"/>
    <property type="evidence" value="ECO:0007669"/>
    <property type="project" value="TreeGrafter"/>
</dbReference>
<comment type="similarity">
    <text evidence="3">Belongs to the UTP5 family.</text>
</comment>
<dbReference type="Pfam" id="PF04003">
    <property type="entry name" value="Utp12"/>
    <property type="match status" value="1"/>
</dbReference>
<evidence type="ECO:0000256" key="5">
    <source>
        <dbReference type="SAM" id="MobiDB-lite"/>
    </source>
</evidence>
<dbReference type="PANTHER" id="PTHR44267:SF1">
    <property type="entry name" value="WD REPEAT-CONTAINING PROTEIN 43"/>
    <property type="match status" value="1"/>
</dbReference>
<dbReference type="SMART" id="SM00320">
    <property type="entry name" value="WD40"/>
    <property type="match status" value="4"/>
</dbReference>
<feature type="repeat" description="WD" evidence="4">
    <location>
        <begin position="1"/>
        <end position="30"/>
    </location>
</feature>
<dbReference type="InterPro" id="IPR036322">
    <property type="entry name" value="WD40_repeat_dom_sf"/>
</dbReference>
<dbReference type="GO" id="GO:0005730">
    <property type="term" value="C:nucleolus"/>
    <property type="evidence" value="ECO:0007669"/>
    <property type="project" value="TreeGrafter"/>
</dbReference>
<protein>
    <submittedName>
        <fullName evidence="8">WD repeat-containing protein 43</fullName>
    </submittedName>
</protein>
<dbReference type="AlphaFoldDB" id="A0AAJ6VJY4"/>
<dbReference type="InterPro" id="IPR015943">
    <property type="entry name" value="WD40/YVTN_repeat-like_dom_sf"/>
</dbReference>
<evidence type="ECO:0000256" key="1">
    <source>
        <dbReference type="ARBA" id="ARBA00004123"/>
    </source>
</evidence>
<gene>
    <name evidence="8" type="primary">LOC105359073</name>
</gene>
<evidence type="ECO:0000259" key="6">
    <source>
        <dbReference type="Pfam" id="PF04003"/>
    </source>
</evidence>
<keyword evidence="2" id="KW-0539">Nucleus</keyword>
<dbReference type="RefSeq" id="XP_011493851.1">
    <property type="nucleotide sequence ID" value="XM_011495549.1"/>
</dbReference>
<feature type="compositionally biased region" description="Basic and acidic residues" evidence="5">
    <location>
        <begin position="583"/>
        <end position="600"/>
    </location>
</feature>
<evidence type="ECO:0000256" key="2">
    <source>
        <dbReference type="ARBA" id="ARBA00023242"/>
    </source>
</evidence>
<dbReference type="InterPro" id="IPR052414">
    <property type="entry name" value="U3_snoRNA-assoc_WDR"/>
</dbReference>
<keyword evidence="4" id="KW-0853">WD repeat</keyword>
<feature type="non-terminal residue" evidence="8">
    <location>
        <position position="1"/>
    </location>
</feature>
<dbReference type="KEGG" id="csol:105359073"/>
<reference evidence="8" key="1">
    <citation type="submission" date="2025-08" db="UniProtKB">
        <authorList>
            <consortium name="RefSeq"/>
        </authorList>
    </citation>
    <scope>IDENTIFICATION</scope>
</reference>
<comment type="subcellular location">
    <subcellularLocation>
        <location evidence="1">Nucleus</location>
    </subcellularLocation>
</comment>
<feature type="domain" description="Small-subunit processome Utp12" evidence="6">
    <location>
        <begin position="431"/>
        <end position="532"/>
    </location>
</feature>
<dbReference type="Pfam" id="PF00400">
    <property type="entry name" value="WD40"/>
    <property type="match status" value="3"/>
</dbReference>
<dbReference type="Proteomes" id="UP000695007">
    <property type="component" value="Unplaced"/>
</dbReference>
<evidence type="ECO:0000256" key="4">
    <source>
        <dbReference type="PROSITE-ProRule" id="PRU00221"/>
    </source>
</evidence>
<evidence type="ECO:0000256" key="3">
    <source>
        <dbReference type="ARBA" id="ARBA00038335"/>
    </source>
</evidence>
<dbReference type="Gene3D" id="2.130.10.10">
    <property type="entry name" value="YVTN repeat-like/Quinoprotein amine dehydrogenase"/>
    <property type="match status" value="2"/>
</dbReference>
<dbReference type="InterPro" id="IPR007148">
    <property type="entry name" value="SSU_processome_Utp12"/>
</dbReference>
<dbReference type="SUPFAM" id="SSF50978">
    <property type="entry name" value="WD40 repeat-like"/>
    <property type="match status" value="1"/>
</dbReference>
<feature type="region of interest" description="Disordered" evidence="5">
    <location>
        <begin position="559"/>
        <end position="608"/>
    </location>
</feature>
<evidence type="ECO:0000313" key="7">
    <source>
        <dbReference type="Proteomes" id="UP000695007"/>
    </source>
</evidence>
<keyword evidence="7" id="KW-1185">Reference proteome</keyword>
<accession>A0AAJ6VJY4</accession>
<dbReference type="PROSITE" id="PS50082">
    <property type="entry name" value="WD_REPEATS_2"/>
    <property type="match status" value="2"/>
</dbReference>
<dbReference type="GeneID" id="105359073"/>
<name>A0AAJ6VJY4_9HYME</name>
<sequence length="608" mass="66903">FSQDGQFFAFCGTDGKLRIWETATSRLKQEFVPNLHLSSPCSVLGWITVSTQSTTTSTSPWKKRRKKSITENIEQKEFIAMGSTNGTITLYDISTSSISDQLQNGHSSTITALTWSSNSTLFTVAEDKQIVEWNLYEKSVKCKWKSGKGKVTSLAVLPEGNSLLSGERMIKWWDLETKQIIGTFTGHANQLNALHCVKISNETSYLFSSGSGDDYLSVWSLNEAKKDKVSVATLTLPDEALSFSIKAVEDSQILILSVTRSGHAQFFKYQANGTSSKPIKPSLNVLVATDAGQKESVQQIPIIKAELIEDAKMMLAYGTIAGLSIEKVIPNFSDKIQCLIRTDLRKGKDKKEEIITKVKMADSQKVEYLAPGVEGALPSVKRNKSGTGSQLPLKVRLENLSLNAETSTPDKTTSKGENMAQLLIQGLHSEDANLLASVLYVKKESVIKNTVAKLPVQAIIPLLKELTKMLQGKTYPSKIAVLWLKALVSTHAAQMISHPNIGEALAPILSLIDAKQMLLTEVTRLKGRVELVTGQISQRIEKQEKDVTEECLLVYQDQDSSEEDIDVGKVELGSESDDNWAETSDREQMQEDVENGKSDDDASLSSSN</sequence>
<feature type="repeat" description="WD" evidence="4">
    <location>
        <begin position="103"/>
        <end position="135"/>
    </location>
</feature>
<evidence type="ECO:0000313" key="8">
    <source>
        <dbReference type="RefSeq" id="XP_011493851.1"/>
    </source>
</evidence>
<dbReference type="PANTHER" id="PTHR44267">
    <property type="entry name" value="WD REPEAT-CONTAINING PROTEIN 43"/>
    <property type="match status" value="1"/>
</dbReference>
<dbReference type="InterPro" id="IPR001680">
    <property type="entry name" value="WD40_rpt"/>
</dbReference>